<keyword evidence="4" id="KW-0552">Olfaction</keyword>
<dbReference type="InterPro" id="IPR050516">
    <property type="entry name" value="Olfactory_GPCR"/>
</dbReference>
<evidence type="ECO:0000313" key="13">
    <source>
        <dbReference type="Proteomes" id="UP000472273"/>
    </source>
</evidence>
<accession>A0A670ZQ23</accession>
<evidence type="ECO:0000256" key="3">
    <source>
        <dbReference type="ARBA" id="ARBA00022692"/>
    </source>
</evidence>
<proteinExistence type="predicted"/>
<dbReference type="Pfam" id="PF13853">
    <property type="entry name" value="7tm_4"/>
    <property type="match status" value="1"/>
</dbReference>
<evidence type="ECO:0000256" key="4">
    <source>
        <dbReference type="ARBA" id="ARBA00022725"/>
    </source>
</evidence>
<evidence type="ECO:0000256" key="7">
    <source>
        <dbReference type="ARBA" id="ARBA00023136"/>
    </source>
</evidence>
<dbReference type="PROSITE" id="PS50262">
    <property type="entry name" value="G_PROTEIN_RECEP_F1_2"/>
    <property type="match status" value="1"/>
</dbReference>
<dbReference type="Ensembl" id="ENSPTXT00000025636.1">
    <property type="protein sequence ID" value="ENSPTXP00000024869.1"/>
    <property type="gene ID" value="ENSPTXG00000017335.1"/>
</dbReference>
<dbReference type="Proteomes" id="UP000472273">
    <property type="component" value="Unplaced"/>
</dbReference>
<dbReference type="Gene3D" id="1.20.1070.10">
    <property type="entry name" value="Rhodopsin 7-helix transmembrane proteins"/>
    <property type="match status" value="1"/>
</dbReference>
<evidence type="ECO:0000256" key="5">
    <source>
        <dbReference type="ARBA" id="ARBA00022989"/>
    </source>
</evidence>
<dbReference type="GO" id="GO:0005886">
    <property type="term" value="C:plasma membrane"/>
    <property type="evidence" value="ECO:0007669"/>
    <property type="project" value="UniProtKB-SubCell"/>
</dbReference>
<evidence type="ECO:0000256" key="8">
    <source>
        <dbReference type="ARBA" id="ARBA00023170"/>
    </source>
</evidence>
<evidence type="ECO:0000256" key="2">
    <source>
        <dbReference type="ARBA" id="ARBA00022475"/>
    </source>
</evidence>
<keyword evidence="4" id="KW-0716">Sensory transduction</keyword>
<keyword evidence="7 10" id="KW-0472">Membrane</keyword>
<feature type="domain" description="G-protein coupled receptors family 1 profile" evidence="11">
    <location>
        <begin position="46"/>
        <end position="115"/>
    </location>
</feature>
<dbReference type="SUPFAM" id="SSF81321">
    <property type="entry name" value="Family A G protein-coupled receptor-like"/>
    <property type="match status" value="1"/>
</dbReference>
<comment type="subcellular location">
    <subcellularLocation>
        <location evidence="1">Cell membrane</location>
        <topology evidence="1">Multi-pass membrane protein</topology>
    </subcellularLocation>
</comment>
<reference evidence="12" key="1">
    <citation type="submission" date="2025-08" db="UniProtKB">
        <authorList>
            <consortium name="Ensembl"/>
        </authorList>
    </citation>
    <scope>IDENTIFICATION</scope>
</reference>
<name>A0A670ZQ23_PSETE</name>
<evidence type="ECO:0000313" key="12">
    <source>
        <dbReference type="Ensembl" id="ENSPTXP00000024869.1"/>
    </source>
</evidence>
<protein>
    <recommendedName>
        <fullName evidence="11">G-protein coupled receptors family 1 profile domain-containing protein</fullName>
    </recommendedName>
</protein>
<dbReference type="AlphaFoldDB" id="A0A670ZQ23"/>
<dbReference type="PANTHER" id="PTHR26452">
    <property type="entry name" value="OLFACTORY RECEPTOR"/>
    <property type="match status" value="1"/>
</dbReference>
<organism evidence="12 13">
    <name type="scientific">Pseudonaja textilis</name>
    <name type="common">Eastern brown snake</name>
    <dbReference type="NCBI Taxonomy" id="8673"/>
    <lineage>
        <taxon>Eukaryota</taxon>
        <taxon>Metazoa</taxon>
        <taxon>Chordata</taxon>
        <taxon>Craniata</taxon>
        <taxon>Vertebrata</taxon>
        <taxon>Euteleostomi</taxon>
        <taxon>Lepidosauria</taxon>
        <taxon>Squamata</taxon>
        <taxon>Bifurcata</taxon>
        <taxon>Unidentata</taxon>
        <taxon>Episquamata</taxon>
        <taxon>Toxicofera</taxon>
        <taxon>Serpentes</taxon>
        <taxon>Colubroidea</taxon>
        <taxon>Elapidae</taxon>
        <taxon>Hydrophiinae</taxon>
        <taxon>Pseudonaja</taxon>
    </lineage>
</organism>
<dbReference type="GO" id="GO:0004984">
    <property type="term" value="F:olfactory receptor activity"/>
    <property type="evidence" value="ECO:0007669"/>
    <property type="project" value="InterPro"/>
</dbReference>
<dbReference type="GO" id="GO:0004930">
    <property type="term" value="F:G protein-coupled receptor activity"/>
    <property type="evidence" value="ECO:0007669"/>
    <property type="project" value="UniProtKB-KW"/>
</dbReference>
<keyword evidence="6" id="KW-0297">G-protein coupled receptor</keyword>
<dbReference type="GeneTree" id="ENSGT01040000240406"/>
<evidence type="ECO:0000256" key="6">
    <source>
        <dbReference type="ARBA" id="ARBA00023040"/>
    </source>
</evidence>
<evidence type="ECO:0000259" key="11">
    <source>
        <dbReference type="PROSITE" id="PS50262"/>
    </source>
</evidence>
<keyword evidence="5 10" id="KW-1133">Transmembrane helix</keyword>
<keyword evidence="3 10" id="KW-0812">Transmembrane</keyword>
<keyword evidence="8" id="KW-0675">Receptor</keyword>
<feature type="transmembrane region" description="Helical" evidence="10">
    <location>
        <begin position="30"/>
        <end position="56"/>
    </location>
</feature>
<keyword evidence="13" id="KW-1185">Reference proteome</keyword>
<evidence type="ECO:0000256" key="1">
    <source>
        <dbReference type="ARBA" id="ARBA00004651"/>
    </source>
</evidence>
<dbReference type="InterPro" id="IPR000725">
    <property type="entry name" value="Olfact_rcpt"/>
</dbReference>
<dbReference type="InterPro" id="IPR017452">
    <property type="entry name" value="GPCR_Rhodpsn_7TM"/>
</dbReference>
<keyword evidence="2" id="KW-1003">Cell membrane</keyword>
<dbReference type="OMA" id="ERWPSRH"/>
<sequence>MKQKKPIMMNQTSVTEFLLLGLSRSLKIRLFLLGFFSIVYVLTLVCNTIILMLIWLDVRLHTPMYFFLGQLACVDICYTSSTVPQMLANLQSPRQTISLAACAIQINLTLAMEQI</sequence>
<keyword evidence="9" id="KW-0807">Transducer</keyword>
<evidence type="ECO:0000256" key="9">
    <source>
        <dbReference type="ARBA" id="ARBA00023224"/>
    </source>
</evidence>
<evidence type="ECO:0000256" key="10">
    <source>
        <dbReference type="SAM" id="Phobius"/>
    </source>
</evidence>
<reference evidence="12" key="2">
    <citation type="submission" date="2025-09" db="UniProtKB">
        <authorList>
            <consortium name="Ensembl"/>
        </authorList>
    </citation>
    <scope>IDENTIFICATION</scope>
</reference>